<feature type="region of interest" description="Disordered" evidence="1">
    <location>
        <begin position="190"/>
        <end position="221"/>
    </location>
</feature>
<feature type="compositionally biased region" description="Basic and acidic residues" evidence="1">
    <location>
        <begin position="291"/>
        <end position="300"/>
    </location>
</feature>
<comment type="caution">
    <text evidence="2">The sequence shown here is derived from an EMBL/GenBank/DDBJ whole genome shotgun (WGS) entry which is preliminary data.</text>
</comment>
<feature type="compositionally biased region" description="Basic and acidic residues" evidence="1">
    <location>
        <begin position="323"/>
        <end position="363"/>
    </location>
</feature>
<accession>A0AAN7VWR2</accession>
<evidence type="ECO:0000313" key="3">
    <source>
        <dbReference type="Proteomes" id="UP001310594"/>
    </source>
</evidence>
<evidence type="ECO:0000313" key="2">
    <source>
        <dbReference type="EMBL" id="KAK5691388.1"/>
    </source>
</evidence>
<gene>
    <name evidence="2" type="ORF">LTR97_011381</name>
</gene>
<reference evidence="2" key="1">
    <citation type="submission" date="2023-08" db="EMBL/GenBank/DDBJ databases">
        <title>Black Yeasts Isolated from many extreme environments.</title>
        <authorList>
            <person name="Coleine C."/>
            <person name="Stajich J.E."/>
            <person name="Selbmann L."/>
        </authorList>
    </citation>
    <scope>NUCLEOTIDE SEQUENCE</scope>
    <source>
        <strain evidence="2">CCFEE 5810</strain>
    </source>
</reference>
<dbReference type="AlphaFoldDB" id="A0AAN7VWR2"/>
<evidence type="ECO:0000256" key="1">
    <source>
        <dbReference type="SAM" id="MobiDB-lite"/>
    </source>
</evidence>
<dbReference type="EMBL" id="JAVRQU010000021">
    <property type="protein sequence ID" value="KAK5691388.1"/>
    <property type="molecule type" value="Genomic_DNA"/>
</dbReference>
<proteinExistence type="predicted"/>
<feature type="compositionally biased region" description="Polar residues" evidence="1">
    <location>
        <begin position="301"/>
        <end position="311"/>
    </location>
</feature>
<feature type="region of interest" description="Disordered" evidence="1">
    <location>
        <begin position="282"/>
        <end position="372"/>
    </location>
</feature>
<sequence>MAAQNALVIGETHEDDTCVSPSSVHDRVLRDRHVQAVMTGSYTMDENWQQSTRLPQRCPGPAWISSGAASSSVGSLIVERSTTPRVTVEEVEVGEVCDVGQHKPFSTRRRWSRGIAWRRTGLEGPADEQELDGVSAADRCVDAEARKRRFSRRATSTVTTIGRNVAQKVAGWLKRDSGVNDVEADGVKVDGVAADEDSSTFAGRPDVDESNPVRSRPSLADHRDSLALAREARSQIASRPHPRVTRPLPDEPPQTALADVYQPKLSDSETVTFSQLSEQMAASVSQAKHNGRLEPDRITREFQSMDGNNRSTESDQVEAMSLLRKESQLERQESQKEFEASERKRLETECRWSRWSSARRDGARPGNYVQLP</sequence>
<protein>
    <submittedName>
        <fullName evidence="2">Uncharacterized protein</fullName>
    </submittedName>
</protein>
<dbReference type="Proteomes" id="UP001310594">
    <property type="component" value="Unassembled WGS sequence"/>
</dbReference>
<name>A0AAN7VWR2_9PEZI</name>
<organism evidence="2 3">
    <name type="scientific">Elasticomyces elasticus</name>
    <dbReference type="NCBI Taxonomy" id="574655"/>
    <lineage>
        <taxon>Eukaryota</taxon>
        <taxon>Fungi</taxon>
        <taxon>Dikarya</taxon>
        <taxon>Ascomycota</taxon>
        <taxon>Pezizomycotina</taxon>
        <taxon>Dothideomycetes</taxon>
        <taxon>Dothideomycetidae</taxon>
        <taxon>Mycosphaerellales</taxon>
        <taxon>Teratosphaeriaceae</taxon>
        <taxon>Elasticomyces</taxon>
    </lineage>
</organism>
<feature type="region of interest" description="Disordered" evidence="1">
    <location>
        <begin position="233"/>
        <end position="255"/>
    </location>
</feature>